<protein>
    <submittedName>
        <fullName evidence="4">Bifunctional non-homologous end joining protein LigD</fullName>
    </submittedName>
</protein>
<evidence type="ECO:0000259" key="3">
    <source>
        <dbReference type="Pfam" id="PF21686"/>
    </source>
</evidence>
<dbReference type="NCBIfam" id="TIGR02777">
    <property type="entry name" value="LigD_PE_dom"/>
    <property type="match status" value="1"/>
</dbReference>
<feature type="compositionally biased region" description="Basic and acidic residues" evidence="1">
    <location>
        <begin position="221"/>
        <end position="238"/>
    </location>
</feature>
<dbReference type="PANTHER" id="PTHR42705">
    <property type="entry name" value="BIFUNCTIONAL NON-HOMOLOGOUS END JOINING PROTEIN LIGD"/>
    <property type="match status" value="1"/>
</dbReference>
<dbReference type="EMBL" id="PVZC01000006">
    <property type="protein sequence ID" value="PRX97317.1"/>
    <property type="molecule type" value="Genomic_DNA"/>
</dbReference>
<dbReference type="InterPro" id="IPR014145">
    <property type="entry name" value="LigD_pol_dom"/>
</dbReference>
<evidence type="ECO:0000256" key="1">
    <source>
        <dbReference type="SAM" id="MobiDB-lite"/>
    </source>
</evidence>
<proteinExistence type="predicted"/>
<organism evidence="4 5">
    <name type="scientific">Allonocardiopsis opalescens</name>
    <dbReference type="NCBI Taxonomy" id="1144618"/>
    <lineage>
        <taxon>Bacteria</taxon>
        <taxon>Bacillati</taxon>
        <taxon>Actinomycetota</taxon>
        <taxon>Actinomycetes</taxon>
        <taxon>Streptosporangiales</taxon>
        <taxon>Allonocardiopsis</taxon>
    </lineage>
</organism>
<dbReference type="InterPro" id="IPR014144">
    <property type="entry name" value="LigD_PE_domain"/>
</dbReference>
<name>A0A2T0Q0J5_9ACTN</name>
<dbReference type="AlphaFoldDB" id="A0A2T0Q0J5"/>
<evidence type="ECO:0000259" key="2">
    <source>
        <dbReference type="Pfam" id="PF13298"/>
    </source>
</evidence>
<dbReference type="NCBIfam" id="TIGR02778">
    <property type="entry name" value="ligD_pol"/>
    <property type="match status" value="1"/>
</dbReference>
<feature type="region of interest" description="Disordered" evidence="1">
    <location>
        <begin position="1"/>
        <end position="42"/>
    </location>
</feature>
<accession>A0A2T0Q0J5</accession>
<sequence length="565" mass="63203">MAEERRGSGGEGKLRTYHGKRDFARTSEPRGGRRRRRGAEPRFVIQHHAARADHYDVRLEVDGVLKSWAVPKGPSTDPRVKRLAVPTEDHPMEYLDFEGTIPQGEYGGGTVLVWDTGTYRNQTRKRGRDIPVEDALAHGHVSVWLEGEKLRGGYAFTRFRGGSAGRGRDEAWLLVKEDDDEADARRRPVSSRPESVLTGRGMRAVAADEDGGGAGRPGHRSAAEHREGRKDRRSEAGRATRGGRDRRRGQGGESDVTATREAVRAGRRSVPLGHPDKVLIEEGRLTKRGLAEHFLRASEPMLAEIGGHPLALQRFPDGTAGQSFYQKRLPDHAPDWLSSVEVRRHEDDTMTMLVCEDAASLVWLADQAVLTPHPWLSRADAPDLPDRMIFDLDPPDADRPDFDLVRRTAWRLRALLDELDVPGYLMTTGSRGLHVVVPLRREEPFDEVKHVARQIAELLVARDPGHLTTEVRKKQRHGRLFVDVLRNAYAQLAVAPYAVRPLPQAPVAAPVAWDELDGLESARQWTVRTIEARLAEGVDPWRGMHRRGRSLARIGERVRRLSDGG</sequence>
<dbReference type="InterPro" id="IPR052171">
    <property type="entry name" value="NHEJ_LigD"/>
</dbReference>
<dbReference type="Gene3D" id="3.90.920.10">
    <property type="entry name" value="DNA primase, PRIM domain"/>
    <property type="match status" value="1"/>
</dbReference>
<dbReference type="Pfam" id="PF13298">
    <property type="entry name" value="LigD_N"/>
    <property type="match status" value="1"/>
</dbReference>
<feature type="region of interest" description="Disordered" evidence="1">
    <location>
        <begin position="179"/>
        <end position="270"/>
    </location>
</feature>
<reference evidence="4 5" key="1">
    <citation type="submission" date="2018-03" db="EMBL/GenBank/DDBJ databases">
        <title>Genomic Encyclopedia of Archaeal and Bacterial Type Strains, Phase II (KMG-II): from individual species to whole genera.</title>
        <authorList>
            <person name="Goeker M."/>
        </authorList>
    </citation>
    <scope>NUCLEOTIDE SEQUENCE [LARGE SCALE GENOMIC DNA]</scope>
    <source>
        <strain evidence="4 5">DSM 45601</strain>
    </source>
</reference>
<comment type="caution">
    <text evidence="4">The sequence shown here is derived from an EMBL/GenBank/DDBJ whole genome shotgun (WGS) entry which is preliminary data.</text>
</comment>
<dbReference type="CDD" id="cd04861">
    <property type="entry name" value="LigD_Pol_like"/>
    <property type="match status" value="1"/>
</dbReference>
<feature type="compositionally biased region" description="Basic and acidic residues" evidence="1">
    <location>
        <begin position="1"/>
        <end position="31"/>
    </location>
</feature>
<dbReference type="PANTHER" id="PTHR42705:SF2">
    <property type="entry name" value="BIFUNCTIONAL NON-HOMOLOGOUS END JOINING PROTEIN LIGD"/>
    <property type="match status" value="1"/>
</dbReference>
<keyword evidence="5" id="KW-1185">Reference proteome</keyword>
<feature type="domain" description="DNA ligase D 3'-phosphoesterase" evidence="2">
    <location>
        <begin position="46"/>
        <end position="158"/>
    </location>
</feature>
<dbReference type="RefSeq" id="WP_211303010.1">
    <property type="nucleotide sequence ID" value="NZ_PVZC01000006.1"/>
</dbReference>
<dbReference type="Pfam" id="PF21686">
    <property type="entry name" value="LigD_Prim-Pol"/>
    <property type="match status" value="1"/>
</dbReference>
<gene>
    <name evidence="4" type="ORF">CLV72_106354</name>
</gene>
<dbReference type="Proteomes" id="UP000237846">
    <property type="component" value="Unassembled WGS sequence"/>
</dbReference>
<evidence type="ECO:0000313" key="5">
    <source>
        <dbReference type="Proteomes" id="UP000237846"/>
    </source>
</evidence>
<evidence type="ECO:0000313" key="4">
    <source>
        <dbReference type="EMBL" id="PRX97317.1"/>
    </source>
</evidence>
<feature type="domain" description="DNA ligase D polymerase" evidence="3">
    <location>
        <begin position="286"/>
        <end position="541"/>
    </location>
</feature>